<evidence type="ECO:0000256" key="4">
    <source>
        <dbReference type="ARBA" id="ARBA00022741"/>
    </source>
</evidence>
<evidence type="ECO:0000256" key="8">
    <source>
        <dbReference type="ARBA" id="ARBA00023136"/>
    </source>
</evidence>
<dbReference type="SUPFAM" id="SSF81653">
    <property type="entry name" value="Calcium ATPase, transduction domain A"/>
    <property type="match status" value="1"/>
</dbReference>
<dbReference type="InterPro" id="IPR023299">
    <property type="entry name" value="ATPase_P-typ_cyto_dom_N"/>
</dbReference>
<dbReference type="InterPro" id="IPR023298">
    <property type="entry name" value="ATPase_P-typ_TM_dom_sf"/>
</dbReference>
<dbReference type="Pfam" id="PF00690">
    <property type="entry name" value="Cation_ATPase_N"/>
    <property type="match status" value="1"/>
</dbReference>
<dbReference type="SFLD" id="SFLDF00027">
    <property type="entry name" value="p-type_atpase"/>
    <property type="match status" value="1"/>
</dbReference>
<evidence type="ECO:0000256" key="10">
    <source>
        <dbReference type="SAM" id="Phobius"/>
    </source>
</evidence>
<dbReference type="PRINTS" id="PR00121">
    <property type="entry name" value="NAKATPASE"/>
</dbReference>
<keyword evidence="7 10" id="KW-1133">Transmembrane helix</keyword>
<keyword evidence="3 10" id="KW-0812">Transmembrane</keyword>
<evidence type="ECO:0000313" key="13">
    <source>
        <dbReference type="Proteomes" id="UP001215956"/>
    </source>
</evidence>
<comment type="caution">
    <text evidence="12">The sequence shown here is derived from an EMBL/GenBank/DDBJ whole genome shotgun (WGS) entry which is preliminary data.</text>
</comment>
<dbReference type="SUPFAM" id="SSF81665">
    <property type="entry name" value="Calcium ATPase, transmembrane domain M"/>
    <property type="match status" value="1"/>
</dbReference>
<dbReference type="EMBL" id="JARFPL010000016">
    <property type="protein sequence ID" value="MDF0593241.1"/>
    <property type="molecule type" value="Genomic_DNA"/>
</dbReference>
<dbReference type="Gene3D" id="3.40.1110.10">
    <property type="entry name" value="Calcium-transporting ATPase, cytoplasmic domain N"/>
    <property type="match status" value="1"/>
</dbReference>
<dbReference type="InterPro" id="IPR044492">
    <property type="entry name" value="P_typ_ATPase_HD_dom"/>
</dbReference>
<dbReference type="PROSITE" id="PS00154">
    <property type="entry name" value="ATPASE_E1_E2"/>
    <property type="match status" value="1"/>
</dbReference>
<feature type="transmembrane region" description="Helical" evidence="10">
    <location>
        <begin position="798"/>
        <end position="817"/>
    </location>
</feature>
<dbReference type="Gene3D" id="3.40.50.1000">
    <property type="entry name" value="HAD superfamily/HAD-like"/>
    <property type="match status" value="1"/>
</dbReference>
<feature type="transmembrane region" description="Helical" evidence="10">
    <location>
        <begin position="868"/>
        <end position="886"/>
    </location>
</feature>
<dbReference type="SUPFAM" id="SSF56784">
    <property type="entry name" value="HAD-like"/>
    <property type="match status" value="1"/>
</dbReference>
<feature type="transmembrane region" description="Helical" evidence="10">
    <location>
        <begin position="55"/>
        <end position="76"/>
    </location>
</feature>
<keyword evidence="5" id="KW-0067">ATP-binding</keyword>
<dbReference type="SUPFAM" id="SSF81660">
    <property type="entry name" value="Metal cation-transporting ATPase, ATP-binding domain N"/>
    <property type="match status" value="1"/>
</dbReference>
<protein>
    <submittedName>
        <fullName evidence="12">Cation-transporting P-type ATPase</fullName>
    </submittedName>
</protein>
<keyword evidence="6" id="KW-1278">Translocase</keyword>
<feature type="transmembrane region" description="Helical" evidence="10">
    <location>
        <begin position="88"/>
        <end position="106"/>
    </location>
</feature>
<dbReference type="PANTHER" id="PTHR43294:SF21">
    <property type="entry name" value="CATION TRANSPORTING ATPASE"/>
    <property type="match status" value="1"/>
</dbReference>
<dbReference type="Pfam" id="PF00122">
    <property type="entry name" value="E1-E2_ATPase"/>
    <property type="match status" value="1"/>
</dbReference>
<dbReference type="PANTHER" id="PTHR43294">
    <property type="entry name" value="SODIUM/POTASSIUM-TRANSPORTING ATPASE SUBUNIT ALPHA"/>
    <property type="match status" value="1"/>
</dbReference>
<evidence type="ECO:0000256" key="7">
    <source>
        <dbReference type="ARBA" id="ARBA00022989"/>
    </source>
</evidence>
<evidence type="ECO:0000256" key="5">
    <source>
        <dbReference type="ARBA" id="ARBA00022840"/>
    </source>
</evidence>
<dbReference type="PRINTS" id="PR00119">
    <property type="entry name" value="CATATPASE"/>
</dbReference>
<gene>
    <name evidence="12" type="ORF">P0O24_06560</name>
</gene>
<dbReference type="InterPro" id="IPR036412">
    <property type="entry name" value="HAD-like_sf"/>
</dbReference>
<evidence type="ECO:0000256" key="1">
    <source>
        <dbReference type="ARBA" id="ARBA00004651"/>
    </source>
</evidence>
<evidence type="ECO:0000256" key="2">
    <source>
        <dbReference type="ARBA" id="ARBA00022475"/>
    </source>
</evidence>
<feature type="transmembrane region" description="Helical" evidence="10">
    <location>
        <begin position="829"/>
        <end position="848"/>
    </location>
</feature>
<feature type="coiled-coil region" evidence="9">
    <location>
        <begin position="477"/>
        <end position="504"/>
    </location>
</feature>
<keyword evidence="13" id="KW-1185">Reference proteome</keyword>
<keyword evidence="8 10" id="KW-0472">Membrane</keyword>
<evidence type="ECO:0000256" key="9">
    <source>
        <dbReference type="SAM" id="Coils"/>
    </source>
</evidence>
<dbReference type="InterPro" id="IPR004014">
    <property type="entry name" value="ATPase_P-typ_cation-transptr_N"/>
</dbReference>
<evidence type="ECO:0000313" key="12">
    <source>
        <dbReference type="EMBL" id="MDF0593241.1"/>
    </source>
</evidence>
<keyword evidence="4" id="KW-0547">Nucleotide-binding</keyword>
<evidence type="ECO:0000256" key="3">
    <source>
        <dbReference type="ARBA" id="ARBA00022692"/>
    </source>
</evidence>
<dbReference type="Pfam" id="PF00689">
    <property type="entry name" value="Cation_ATPase_C"/>
    <property type="match status" value="1"/>
</dbReference>
<evidence type="ECO:0000259" key="11">
    <source>
        <dbReference type="SMART" id="SM00831"/>
    </source>
</evidence>
<dbReference type="NCBIfam" id="TIGR01494">
    <property type="entry name" value="ATPase_P-type"/>
    <property type="match status" value="3"/>
</dbReference>
<dbReference type="InterPro" id="IPR001757">
    <property type="entry name" value="P_typ_ATPase"/>
</dbReference>
<reference evidence="12 13" key="1">
    <citation type="submission" date="2023-03" db="EMBL/GenBank/DDBJ databases">
        <title>Whole genome sequencing of Methanotrichaceae archaeon M04Ac.</title>
        <authorList>
            <person name="Khomyakova M.A."/>
            <person name="Merkel A.Y."/>
            <person name="Slobodkin A.I."/>
        </authorList>
    </citation>
    <scope>NUCLEOTIDE SEQUENCE [LARGE SCALE GENOMIC DNA]</scope>
    <source>
        <strain evidence="12 13">M04Ac</strain>
    </source>
</reference>
<dbReference type="InterPro" id="IPR059000">
    <property type="entry name" value="ATPase_P-type_domA"/>
</dbReference>
<accession>A0ABT5XF32</accession>
<dbReference type="RefSeq" id="WP_316968946.1">
    <property type="nucleotide sequence ID" value="NZ_JARFPL010000016.1"/>
</dbReference>
<dbReference type="SFLD" id="SFLDS00003">
    <property type="entry name" value="Haloacid_Dehalogenase"/>
    <property type="match status" value="1"/>
</dbReference>
<feature type="transmembrane region" description="Helical" evidence="10">
    <location>
        <begin position="757"/>
        <end position="778"/>
    </location>
</feature>
<dbReference type="InterPro" id="IPR006068">
    <property type="entry name" value="ATPase_P-typ_cation-transptr_C"/>
</dbReference>
<dbReference type="Gene3D" id="1.20.1110.10">
    <property type="entry name" value="Calcium-transporting ATPase, transmembrane domain"/>
    <property type="match status" value="1"/>
</dbReference>
<proteinExistence type="predicted"/>
<feature type="transmembrane region" description="Helical" evidence="10">
    <location>
        <begin position="246"/>
        <end position="271"/>
    </location>
</feature>
<evidence type="ECO:0000256" key="6">
    <source>
        <dbReference type="ARBA" id="ARBA00022967"/>
    </source>
</evidence>
<keyword evidence="2" id="KW-1003">Cell membrane</keyword>
<dbReference type="SFLD" id="SFLDG00002">
    <property type="entry name" value="C1.7:_P-type_atpase_like"/>
    <property type="match status" value="1"/>
</dbReference>
<dbReference type="Gene3D" id="2.70.150.10">
    <property type="entry name" value="Calcium-transporting ATPase, cytoplasmic transduction domain A"/>
    <property type="match status" value="1"/>
</dbReference>
<feature type="domain" description="Cation-transporting P-type ATPase N-terminal" evidence="11">
    <location>
        <begin position="6"/>
        <end position="79"/>
    </location>
</feature>
<sequence>MSDQKSLRSFPSDVVLARLNSSLSGLEISEARRRLKEFGPNELERRRRKNYLKEYLRQYLAFFAILLEVAAVLSFVADHHSPGEGYDILSFAILGAVFINATFAFWQEYRADKTVEALLMLVPSKAVVRRGGEVQEVEAKELVPGDILVVEEGDRIGADGVLLEGNSLRVNMAALTGEAEPARRVAEADASEEILDAKNVLFAGTTVTSGNGLAVIFATGGETEFGKMASLSKDVEKRPTPMELEIIWITRILTLAALLVGGLFFVLGVLSGQGWPIAAIFALSLIVANVPEGMLPTITLSLSMASRNMARRNALIKNLESAQTLGSATVICTDKTGTITRNEMTVKEVRLAGGEGARVSGEGYFEDGEFSFQDEAPGSLDRLNFLLEASALNSRAKICEGSVYGDPTELAIVAAARKAGVSGEGYEKAGEIPFSSDRKMMSTVCEKGGRRMIFSKGAPEVLIPLSDRLVDGRGRVRPLGEEERRRIEAEAQELERKAYRLIAVAYNEGDEEKDLIFLGLLGIMDLPREEVRDAIKKCQRASIRVMILTGDNPLTAKAIAEMVGLEVDVVLTGDEIRKIPDEDLAKILAEDNVLFARMRSEQKLRIASILQENGEVVAMTGDGVNDAPALRKADIGISMGMKGTEVAKEAADMILLDDNFASIVAAVEEGRTVYFNIKKFVTYILSSNVPEIVPYILHFFFRIPLPLSVIQILSIDLGSDMLPGLALGNEAPEKDIMERPPVGKDEKILDREVFKRGYFFLGPIEGAAAMTAFLGFLFLNGWSYGDLSITNTDFHKQAMTMTLLGAVSCQLLNVWTLRSWGSSAFERGLFKNRLLIVAILLELLWIYALLNVGAVQLVFNTSHVPIDHLWILIPFPILLFASHEAYKRRIRKRAQKEMGSEGPRHP</sequence>
<keyword evidence="9" id="KW-0175">Coiled coil</keyword>
<name>A0ABT5XF32_9EURY</name>
<feature type="transmembrane region" description="Helical" evidence="10">
    <location>
        <begin position="277"/>
        <end position="302"/>
    </location>
</feature>
<organism evidence="12 13">
    <name type="scientific">Candidatus Methanocrinis alkalitolerans</name>
    <dbReference type="NCBI Taxonomy" id="3033395"/>
    <lineage>
        <taxon>Archaea</taxon>
        <taxon>Methanobacteriati</taxon>
        <taxon>Methanobacteriota</taxon>
        <taxon>Stenosarchaea group</taxon>
        <taxon>Methanomicrobia</taxon>
        <taxon>Methanotrichales</taxon>
        <taxon>Methanotrichaceae</taxon>
        <taxon>Methanocrinis</taxon>
    </lineage>
</organism>
<comment type="subcellular location">
    <subcellularLocation>
        <location evidence="1">Cell membrane</location>
        <topology evidence="1">Multi-pass membrane protein</topology>
    </subcellularLocation>
</comment>
<dbReference type="Pfam" id="PF13246">
    <property type="entry name" value="Cation_ATPase"/>
    <property type="match status" value="1"/>
</dbReference>
<dbReference type="InterPro" id="IPR008250">
    <property type="entry name" value="ATPase_P-typ_transduc_dom_A_sf"/>
</dbReference>
<dbReference type="InterPro" id="IPR018303">
    <property type="entry name" value="ATPase_P-typ_P_site"/>
</dbReference>
<dbReference type="SMART" id="SM00831">
    <property type="entry name" value="Cation_ATPase_N"/>
    <property type="match status" value="1"/>
</dbReference>
<dbReference type="InterPro" id="IPR050510">
    <property type="entry name" value="Cation_transp_ATPase_P-type"/>
</dbReference>
<dbReference type="Proteomes" id="UP001215956">
    <property type="component" value="Unassembled WGS sequence"/>
</dbReference>
<dbReference type="InterPro" id="IPR023214">
    <property type="entry name" value="HAD_sf"/>
</dbReference>